<keyword evidence="1" id="KW-0812">Transmembrane</keyword>
<keyword evidence="3" id="KW-1185">Reference proteome</keyword>
<gene>
    <name evidence="2" type="ORF">Tc00.1047053506321.30</name>
</gene>
<dbReference type="EMBL" id="AAHK01000094">
    <property type="protein sequence ID" value="EAN97536.1"/>
    <property type="molecule type" value="Genomic_DNA"/>
</dbReference>
<accession>Q4DYF5</accession>
<feature type="transmembrane region" description="Helical" evidence="1">
    <location>
        <begin position="12"/>
        <end position="30"/>
    </location>
</feature>
<reference evidence="2 3" key="1">
    <citation type="journal article" date="2005" name="Science">
        <title>The genome sequence of Trypanosoma cruzi, etiologic agent of Chagas disease.</title>
        <authorList>
            <person name="El-Sayed N.M."/>
            <person name="Myler P.J."/>
            <person name="Bartholomeu D.C."/>
            <person name="Nilsson D."/>
            <person name="Aggarwal G."/>
            <person name="Tran A.N."/>
            <person name="Ghedin E."/>
            <person name="Worthey E.A."/>
            <person name="Delcher A.L."/>
            <person name="Blandin G."/>
            <person name="Westenberger S.J."/>
            <person name="Caler E."/>
            <person name="Cerqueira G.C."/>
            <person name="Branche C."/>
            <person name="Haas B."/>
            <person name="Anupama A."/>
            <person name="Arner E."/>
            <person name="Aslund L."/>
            <person name="Attipoe P."/>
            <person name="Bontempi E."/>
            <person name="Bringaud F."/>
            <person name="Burton P."/>
            <person name="Cadag E."/>
            <person name="Campbell D.A."/>
            <person name="Carrington M."/>
            <person name="Crabtree J."/>
            <person name="Darban H."/>
            <person name="da Silveira J.F."/>
            <person name="de Jong P."/>
            <person name="Edwards K."/>
            <person name="Englund P.T."/>
            <person name="Fazelina G."/>
            <person name="Feldblyum T."/>
            <person name="Ferella M."/>
            <person name="Frasch A.C."/>
            <person name="Gull K."/>
            <person name="Horn D."/>
            <person name="Hou L."/>
            <person name="Huang Y."/>
            <person name="Kindlund E."/>
            <person name="Klingbeil M."/>
            <person name="Kluge S."/>
            <person name="Koo H."/>
            <person name="Lacerda D."/>
            <person name="Levin M.J."/>
            <person name="Lorenzi H."/>
            <person name="Louie T."/>
            <person name="Machado C.R."/>
            <person name="McCulloch R."/>
            <person name="McKenna A."/>
            <person name="Mizuno Y."/>
            <person name="Mottram J.C."/>
            <person name="Nelson S."/>
            <person name="Ochaya S."/>
            <person name="Osoegawa K."/>
            <person name="Pai G."/>
            <person name="Parsons M."/>
            <person name="Pentony M."/>
            <person name="Pettersson U."/>
            <person name="Pop M."/>
            <person name="Ramirez J.L."/>
            <person name="Rinta J."/>
            <person name="Robertson L."/>
            <person name="Salzberg S.L."/>
            <person name="Sanchez D.O."/>
            <person name="Seyler A."/>
            <person name="Sharma R."/>
            <person name="Shetty J."/>
            <person name="Simpson A.J."/>
            <person name="Sisk E."/>
            <person name="Tammi M.T."/>
            <person name="Tarleton R."/>
            <person name="Teixeira S."/>
            <person name="Van Aken S."/>
            <person name="Vogt C."/>
            <person name="Ward P.N."/>
            <person name="Wickstead B."/>
            <person name="Wortman J."/>
            <person name="White O."/>
            <person name="Fraser C.M."/>
            <person name="Stuart K.D."/>
            <person name="Andersson B."/>
        </authorList>
    </citation>
    <scope>NUCLEOTIDE SEQUENCE [LARGE SCALE GENOMIC DNA]</scope>
    <source>
        <strain evidence="2 3">CL Brener</strain>
    </source>
</reference>
<protein>
    <submittedName>
        <fullName evidence="2">Uncharacterized protein</fullName>
    </submittedName>
</protein>
<dbReference type="GeneID" id="3551831"/>
<dbReference type="InParanoid" id="Q4DYF5"/>
<proteinExistence type="predicted"/>
<comment type="caution">
    <text evidence="2">The sequence shown here is derived from an EMBL/GenBank/DDBJ whole genome shotgun (WGS) entry which is preliminary data.</text>
</comment>
<dbReference type="RefSeq" id="XP_819387.1">
    <property type="nucleotide sequence ID" value="XM_814294.1"/>
</dbReference>
<keyword evidence="1" id="KW-0472">Membrane</keyword>
<dbReference type="PaxDb" id="353153-Q4DYF5"/>
<dbReference type="Proteomes" id="UP000002296">
    <property type="component" value="Unassembled WGS sequence"/>
</dbReference>
<keyword evidence="1" id="KW-1133">Transmembrane helix</keyword>
<organism evidence="2 3">
    <name type="scientific">Trypanosoma cruzi (strain CL Brener)</name>
    <dbReference type="NCBI Taxonomy" id="353153"/>
    <lineage>
        <taxon>Eukaryota</taxon>
        <taxon>Discoba</taxon>
        <taxon>Euglenozoa</taxon>
        <taxon>Kinetoplastea</taxon>
        <taxon>Metakinetoplastina</taxon>
        <taxon>Trypanosomatida</taxon>
        <taxon>Trypanosomatidae</taxon>
        <taxon>Trypanosoma</taxon>
        <taxon>Schizotrypanum</taxon>
    </lineage>
</organism>
<evidence type="ECO:0000313" key="2">
    <source>
        <dbReference type="EMBL" id="EAN97536.1"/>
    </source>
</evidence>
<sequence>MRVCALVVPRFGFLFCFLFFFLESLLVLRVHASIARLLICGLLFGRLIFFMLSYTVSLLLLVCQPLVALASHQLLSSTYTLRQWVHVTPRPAALLVLLLMLPAM</sequence>
<dbReference type="AlphaFoldDB" id="Q4DYF5"/>
<name>Q4DYF5_TRYCC</name>
<feature type="transmembrane region" description="Helical" evidence="1">
    <location>
        <begin position="37"/>
        <end position="61"/>
    </location>
</feature>
<evidence type="ECO:0000256" key="1">
    <source>
        <dbReference type="SAM" id="Phobius"/>
    </source>
</evidence>
<dbReference type="KEGG" id="tcr:506321.30"/>
<evidence type="ECO:0000313" key="3">
    <source>
        <dbReference type="Proteomes" id="UP000002296"/>
    </source>
</evidence>